<reference evidence="1 2" key="1">
    <citation type="journal article" date="2014" name="Antonie Van Leeuwenhoek">
        <title>Fictibacillus enclensis sp. nov., isolated from marine sediment.</title>
        <authorList>
            <person name="Dastager S.G."/>
            <person name="Mawlankar R."/>
            <person name="Srinivasan K."/>
            <person name="Tang S.K."/>
            <person name="Lee J.C."/>
            <person name="Ramana V.V."/>
            <person name="Shouche Y.S."/>
        </authorList>
    </citation>
    <scope>NUCLEOTIDE SEQUENCE [LARGE SCALE GENOMIC DNA]</scope>
    <source>
        <strain evidence="1 2">NIO-1003</strain>
    </source>
</reference>
<evidence type="ECO:0008006" key="3">
    <source>
        <dbReference type="Google" id="ProtNLM"/>
    </source>
</evidence>
<dbReference type="RefSeq" id="WP_061969067.1">
    <property type="nucleotide sequence ID" value="NZ_FMAV01000001.1"/>
</dbReference>
<organism evidence="1 2">
    <name type="scientific">Fictibacillus enclensis</name>
    <dbReference type="NCBI Taxonomy" id="1017270"/>
    <lineage>
        <taxon>Bacteria</taxon>
        <taxon>Bacillati</taxon>
        <taxon>Bacillota</taxon>
        <taxon>Bacilli</taxon>
        <taxon>Bacillales</taxon>
        <taxon>Fictibacillaceae</taxon>
        <taxon>Fictibacillus</taxon>
    </lineage>
</organism>
<dbReference type="EMBL" id="LNQN01000001">
    <property type="protein sequence ID" value="KSU84887.1"/>
    <property type="molecule type" value="Genomic_DNA"/>
</dbReference>
<dbReference type="SUPFAM" id="SSF53335">
    <property type="entry name" value="S-adenosyl-L-methionine-dependent methyltransferases"/>
    <property type="match status" value="1"/>
</dbReference>
<proteinExistence type="predicted"/>
<dbReference type="OrthoDB" id="9791837at2"/>
<gene>
    <name evidence="1" type="ORF">AS030_04995</name>
</gene>
<name>A0A0V8JCH6_9BACL</name>
<dbReference type="Proteomes" id="UP000054099">
    <property type="component" value="Unassembled WGS sequence"/>
</dbReference>
<dbReference type="AlphaFoldDB" id="A0A0V8JCH6"/>
<accession>A0A0V8JCH6</accession>
<evidence type="ECO:0000313" key="2">
    <source>
        <dbReference type="Proteomes" id="UP000054099"/>
    </source>
</evidence>
<comment type="caution">
    <text evidence="1">The sequence shown here is derived from an EMBL/GenBank/DDBJ whole genome shotgun (WGS) entry which is preliminary data.</text>
</comment>
<keyword evidence="2" id="KW-1185">Reference proteome</keyword>
<dbReference type="Gene3D" id="3.40.50.150">
    <property type="entry name" value="Vaccinia Virus protein VP39"/>
    <property type="match status" value="1"/>
</dbReference>
<dbReference type="CDD" id="cd02440">
    <property type="entry name" value="AdoMet_MTases"/>
    <property type="match status" value="1"/>
</dbReference>
<dbReference type="InterPro" id="IPR029063">
    <property type="entry name" value="SAM-dependent_MTases_sf"/>
</dbReference>
<evidence type="ECO:0000313" key="1">
    <source>
        <dbReference type="EMBL" id="KSU84887.1"/>
    </source>
</evidence>
<protein>
    <recommendedName>
        <fullName evidence="3">Methyltransferase domain-containing protein</fullName>
    </recommendedName>
</protein>
<sequence>MYSKEFFKSKREDSLSSAHGVVPIVMELIQPKSVLDVGCGTGTWLTVFKKKYRIRDILGVDGDYVDRRQLDIPRRKFFPYNLENHLDLGRTFDLVMSLEVAEHLPEHCAETFVQSLVNHGSVVLFSAAIPDQGGDHHVNEQWPDYWIEKFKKHDFLVIDCIRDKVWNSDTVGWWYAQNMFLFVNRSYLFNHPVLLSLYEDVNPVLLNKVHPNNQLSSL</sequence>
<dbReference type="Pfam" id="PF13489">
    <property type="entry name" value="Methyltransf_23"/>
    <property type="match status" value="1"/>
</dbReference>